<dbReference type="GO" id="GO:0006355">
    <property type="term" value="P:regulation of DNA-templated transcription"/>
    <property type="evidence" value="ECO:0007669"/>
    <property type="project" value="InterPro"/>
</dbReference>
<reference evidence="4 5" key="1">
    <citation type="submission" date="2018-03" db="EMBL/GenBank/DDBJ databases">
        <title>First report of an OXA-48+CTX-M-M-producing Kluyvera ascorbata clone recovered from patients admitted in a University Hospital in Madrid, Spain.</title>
        <authorList>
            <person name="Hernandez-Garcia M."/>
            <person name="Leon-Sampedro R."/>
            <person name="Perez-Viso B."/>
            <person name="Morosini M.I."/>
            <person name="Lopez-Fresnena N."/>
            <person name="Coque T.M."/>
            <person name="Bonten M."/>
            <person name="Malhotra-Kumar S."/>
            <person name="Ruiz-Garbajosa P."/>
            <person name="Canton R."/>
        </authorList>
    </citation>
    <scope>NUCLEOTIDE SEQUENCE [LARGE SCALE GENOMIC DNA]</scope>
    <source>
        <strain evidence="4 5">KA2</strain>
    </source>
</reference>
<dbReference type="RefSeq" id="WP_106924520.1">
    <property type="nucleotide sequence ID" value="NZ_CABMMU010000002.1"/>
</dbReference>
<dbReference type="PANTHER" id="PTHR30185">
    <property type="entry name" value="CRYPTIC BETA-GLUCOSIDE BGL OPERON ANTITERMINATOR"/>
    <property type="match status" value="1"/>
</dbReference>
<evidence type="ECO:0000313" key="5">
    <source>
        <dbReference type="Proteomes" id="UP000240892"/>
    </source>
</evidence>
<dbReference type="InterPro" id="IPR011608">
    <property type="entry name" value="PRD"/>
</dbReference>
<keyword evidence="5" id="KW-1185">Reference proteome</keyword>
<protein>
    <submittedName>
        <fullName evidence="4">Uncharacterized protein</fullName>
    </submittedName>
</protein>
<dbReference type="InterPro" id="IPR036634">
    <property type="entry name" value="PRD_sf"/>
</dbReference>
<dbReference type="InterPro" id="IPR002178">
    <property type="entry name" value="PTS_EIIA_type-2_dom"/>
</dbReference>
<dbReference type="InterPro" id="IPR016152">
    <property type="entry name" value="PTrfase/Anion_transptr"/>
</dbReference>
<dbReference type="Proteomes" id="UP000240892">
    <property type="component" value="Unassembled WGS sequence"/>
</dbReference>
<dbReference type="Pfam" id="PF00359">
    <property type="entry name" value="PTS_EIIA_2"/>
    <property type="match status" value="1"/>
</dbReference>
<gene>
    <name evidence="4" type="ORF">C8256_02745</name>
</gene>
<accession>A0A2T2Y6C8</accession>
<comment type="caution">
    <text evidence="4">The sequence shown here is derived from an EMBL/GenBank/DDBJ whole genome shotgun (WGS) entry which is preliminary data.</text>
</comment>
<dbReference type="PROSITE" id="PS51094">
    <property type="entry name" value="PTS_EIIA_TYPE_2"/>
    <property type="match status" value="1"/>
</dbReference>
<feature type="domain" description="PTS EIIA type-2" evidence="2">
    <location>
        <begin position="494"/>
        <end position="634"/>
    </location>
</feature>
<organism evidence="4 5">
    <name type="scientific">Kluyvera genomosp. 2</name>
    <dbReference type="NCBI Taxonomy" id="2774054"/>
    <lineage>
        <taxon>Bacteria</taxon>
        <taxon>Pseudomonadati</taxon>
        <taxon>Pseudomonadota</taxon>
        <taxon>Gammaproteobacteria</taxon>
        <taxon>Enterobacterales</taxon>
        <taxon>Enterobacteriaceae</taxon>
        <taxon>Kluyvera</taxon>
    </lineage>
</organism>
<dbReference type="PANTHER" id="PTHR30185:SF13">
    <property type="entry name" value="LICABCH OPERON REGULATOR-RELATED"/>
    <property type="match status" value="1"/>
</dbReference>
<name>A0A2T2Y6C8_9ENTR</name>
<evidence type="ECO:0000313" key="4">
    <source>
        <dbReference type="EMBL" id="PSR48083.1"/>
    </source>
</evidence>
<dbReference type="SUPFAM" id="SSF55804">
    <property type="entry name" value="Phoshotransferase/anion transport protein"/>
    <property type="match status" value="1"/>
</dbReference>
<dbReference type="Gene3D" id="3.40.930.10">
    <property type="entry name" value="Mannitol-specific EII, Chain A"/>
    <property type="match status" value="1"/>
</dbReference>
<evidence type="ECO:0000259" key="3">
    <source>
        <dbReference type="PROSITE" id="PS51372"/>
    </source>
</evidence>
<dbReference type="CDD" id="cd00211">
    <property type="entry name" value="PTS_IIA_fru"/>
    <property type="match status" value="1"/>
</dbReference>
<dbReference type="AlphaFoldDB" id="A0A2T2Y6C8"/>
<proteinExistence type="predicted"/>
<keyword evidence="1" id="KW-0677">Repeat</keyword>
<dbReference type="Pfam" id="PF00874">
    <property type="entry name" value="PRD"/>
    <property type="match status" value="1"/>
</dbReference>
<evidence type="ECO:0000256" key="1">
    <source>
        <dbReference type="ARBA" id="ARBA00022737"/>
    </source>
</evidence>
<evidence type="ECO:0000259" key="2">
    <source>
        <dbReference type="PROSITE" id="PS51094"/>
    </source>
</evidence>
<feature type="domain" description="PRD" evidence="3">
    <location>
        <begin position="288"/>
        <end position="395"/>
    </location>
</feature>
<sequence length="636" mass="71635">MRLFTNKRVRDIFIQIAQGTATQVSLAKAMNVSTRTIRSDLKTLSDIVGEAGNRLIYDRKTGFSIQVDNPAGHHTLLEQSQKPWKESRATGERRRALLTALLRQEAEVSLEILESTWFISLYTLRNDITLLKRHFALYDIVIHSEGADCYKLQGSEMALRRCIYDHLLRAKEADDEYAALFDTLAPISEIKQALGGYVVERGLQLSDVNLRFFTLICAISAGRIRQEHWLLEASFDAGDRLFNSAAEDIFRLLNGATSAVLSSEVSYLAMHLAAFCTHAASVSAANPDDDVAELTIMNHFLSYVSASWFCDVFYDDVSRASLLSHIKAMRIRVNHGITIINPLIEQIKRHYPLMYEMTLAVFSELEHFFSGPISDDEIGYLVMHIGAILEETHLKNADCTLSALVVSEQGGAPARLVCQKIIRMYPQLAIARCISVEQYNAAEYIDENLVISLVAVTEKNRRVIHLPPLPERWQLENMKYFLNAQSPPPPTMANYFSAEHFFIFTDCPHDKASLMQFLCAGLVRQGRVDEHYLPSVLERESRASTLLDDKMAIPHPLGLVALSTMVTVAVFPQGIEWDEGKTVKLVFMLAISEDAFVDSMLIYDYLTNILDDDVIDALSQCTSYAAFMALSQKYFL</sequence>
<dbReference type="PROSITE" id="PS51372">
    <property type="entry name" value="PRD_2"/>
    <property type="match status" value="1"/>
</dbReference>
<dbReference type="InterPro" id="IPR050661">
    <property type="entry name" value="BglG_antiterminators"/>
</dbReference>
<dbReference type="SUPFAM" id="SSF63520">
    <property type="entry name" value="PTS-regulatory domain, PRD"/>
    <property type="match status" value="1"/>
</dbReference>
<dbReference type="Gene3D" id="1.10.1790.10">
    <property type="entry name" value="PRD domain"/>
    <property type="match status" value="1"/>
</dbReference>
<dbReference type="EMBL" id="PYHO01000002">
    <property type="protein sequence ID" value="PSR48083.1"/>
    <property type="molecule type" value="Genomic_DNA"/>
</dbReference>